<dbReference type="SUPFAM" id="SSF110296">
    <property type="entry name" value="Oligoxyloglucan reducing end-specific cellobiohydrolase"/>
    <property type="match status" value="1"/>
</dbReference>
<dbReference type="EMBL" id="CP013342">
    <property type="protein sequence ID" value="AMU96175.1"/>
    <property type="molecule type" value="Genomic_DNA"/>
</dbReference>
<dbReference type="STRING" id="1219058.AOA14_16345"/>
<organism evidence="1 2">
    <name type="scientific">Sphingopyxis terrae subsp. terrae NBRC 15098</name>
    <dbReference type="NCBI Taxonomy" id="1219058"/>
    <lineage>
        <taxon>Bacteria</taxon>
        <taxon>Pseudomonadati</taxon>
        <taxon>Pseudomonadota</taxon>
        <taxon>Alphaproteobacteria</taxon>
        <taxon>Sphingomonadales</taxon>
        <taxon>Sphingomonadaceae</taxon>
        <taxon>Sphingopyxis</taxon>
    </lineage>
</organism>
<protein>
    <submittedName>
        <fullName evidence="1">Uncharacterized protein</fullName>
    </submittedName>
</protein>
<dbReference type="KEGG" id="ster:AOA14_16345"/>
<sequence length="745" mass="81064">MEAESSQTGTWRYERVAIGGGGYVTGMRIAGKGTDRTRVCRTDTAGGFIWLTAENRWQPLLQAGINIDPELMRYQYPRGAGCYDAAVAPSRTECIYLCQSGFVYVSLDRGKSWRRTTLPYYDGYGANSGSRATNERLAVDPVNHLIVGIGNPDTGARGGLHISFDGGDSWAAHPQIPAPSAPDRGMAIAFDPDSGRTGERTRLVYVWSYGHGIFRSVSGIQGHFDLIEGSPSDIGHMVARDGNLWTGGTSRGDGAPLRRWTERVGWIAVPGVPDAKHIAISPDGKRIVSMIASSAYRLSLDGGATFGPLTPRVRRKAVHIGWHETTNENYMSNGACVWDTEEDILYIAEGIGCWKCIGPPHDGSVPVYLEDSVGIENLVSMQILVPPKNSRIHYVTQDRNVATRDWWQFRQYPANIGVSNAVPLDHGGGIDHAAGNEDYLAVVSSKNGCCNISRDGGKSWAPVATVPRNVRATAPQPATEGTGFGGNIAVGPPGNMVWLPTGNNKPSVTFDDGASWAYCLFDGAEPENSGMRWHNQYSYQRIQLLADKERPGTFFLYHVGNERHDETSQRFRGIWKSEDGGRNFRRMRKDLIGPIYGTDAFNCKLKMTPGRSPHLFFCVGDVDANDTDSDIGLFFSADEGSSWSRVAGVREPLDFAFGKAAPGSDYPTLYAWGGLAGLRGLHRCIEFDPRRPGAAKWQTIGHYPGGSMDNGTVLAADMQEFGLVYLGLGGSGMFRAVSEASLRLG</sequence>
<dbReference type="PANTHER" id="PTHR43739:SF5">
    <property type="entry name" value="EXO-ALPHA-SIALIDASE"/>
    <property type="match status" value="1"/>
</dbReference>
<reference evidence="1 2" key="2">
    <citation type="journal article" date="2016" name="Genome Announc.">
        <title>Complete Genome Sequence of Sphingopyxis terrae Strain 203-1 (NBRC 111660), a Polyethylene Glycol Degrader.</title>
        <authorList>
            <person name="Ohtsubo Y."/>
            <person name="Nonoyama S."/>
            <person name="Nagata Y."/>
            <person name="Numata M."/>
            <person name="Tsuchikane K."/>
            <person name="Hosoyama A."/>
            <person name="Yamazoe A."/>
            <person name="Tsuda M."/>
            <person name="Fujita N."/>
            <person name="Kawai F."/>
        </authorList>
    </citation>
    <scope>NUCLEOTIDE SEQUENCE [LARGE SCALE GENOMIC DNA]</scope>
    <source>
        <strain evidence="1 2">203-1</strain>
    </source>
</reference>
<dbReference type="GO" id="GO:0010411">
    <property type="term" value="P:xyloglucan metabolic process"/>
    <property type="evidence" value="ECO:0007669"/>
    <property type="project" value="TreeGrafter"/>
</dbReference>
<evidence type="ECO:0000313" key="1">
    <source>
        <dbReference type="EMBL" id="AMU96175.1"/>
    </source>
</evidence>
<dbReference type="AlphaFoldDB" id="A0A142W3R5"/>
<reference evidence="2" key="1">
    <citation type="submission" date="2015-11" db="EMBL/GenBank/DDBJ databases">
        <title>Complete genome sequence of a polyethylene glycol-degrading strain Sphingopyxis terrae strain 203-1 (NBRC 15098).</title>
        <authorList>
            <person name="Yoshiyuki O."/>
            <person name="Shouta N."/>
            <person name="Nagata Y."/>
            <person name="Numata M."/>
            <person name="Tsuchikane K."/>
            <person name="Hosoyama A."/>
            <person name="Yamazoe A."/>
            <person name="Tsuda M."/>
            <person name="Fujita N."/>
            <person name="Kawai F."/>
        </authorList>
    </citation>
    <scope>NUCLEOTIDE SEQUENCE [LARGE SCALE GENOMIC DNA]</scope>
    <source>
        <strain evidence="2">203-1</strain>
    </source>
</reference>
<proteinExistence type="predicted"/>
<dbReference type="InterPro" id="IPR052025">
    <property type="entry name" value="Xyloglucanase_GH74"/>
</dbReference>
<dbReference type="InterPro" id="IPR015943">
    <property type="entry name" value="WD40/YVTN_repeat-like_dom_sf"/>
</dbReference>
<evidence type="ECO:0000313" key="2">
    <source>
        <dbReference type="Proteomes" id="UP000076234"/>
    </source>
</evidence>
<dbReference type="PANTHER" id="PTHR43739">
    <property type="entry name" value="XYLOGLUCANASE (EUROFUNG)"/>
    <property type="match status" value="1"/>
</dbReference>
<accession>A0A142W3R5</accession>
<dbReference type="Proteomes" id="UP000076234">
    <property type="component" value="Chromosome"/>
</dbReference>
<gene>
    <name evidence="1" type="ORF">AOA14_16345</name>
</gene>
<dbReference type="Gene3D" id="2.130.10.10">
    <property type="entry name" value="YVTN repeat-like/Quinoprotein amine dehydrogenase"/>
    <property type="match status" value="2"/>
</dbReference>
<name>A0A142W3R5_9SPHN</name>